<gene>
    <name evidence="2" type="ORF">ULMS_29090</name>
</gene>
<keyword evidence="3" id="KW-1185">Reference proteome</keyword>
<organism evidence="2 3">
    <name type="scientific">Patiriisocius marinistellae</name>
    <dbReference type="NCBI Taxonomy" id="2494560"/>
    <lineage>
        <taxon>Bacteria</taxon>
        <taxon>Pseudomonadati</taxon>
        <taxon>Bacteroidota</taxon>
        <taxon>Flavobacteriia</taxon>
        <taxon>Flavobacteriales</taxon>
        <taxon>Flavobacteriaceae</taxon>
        <taxon>Patiriisocius</taxon>
    </lineage>
</organism>
<feature type="transmembrane region" description="Helical" evidence="1">
    <location>
        <begin position="5"/>
        <end position="25"/>
    </location>
</feature>
<protein>
    <submittedName>
        <fullName evidence="2">Uncharacterized protein</fullName>
    </submittedName>
</protein>
<name>A0A5J4G4C5_9FLAO</name>
<keyword evidence="1" id="KW-0472">Membrane</keyword>
<dbReference type="Proteomes" id="UP000326994">
    <property type="component" value="Unassembled WGS sequence"/>
</dbReference>
<feature type="transmembrane region" description="Helical" evidence="1">
    <location>
        <begin position="56"/>
        <end position="74"/>
    </location>
</feature>
<keyword evidence="1" id="KW-0812">Transmembrane</keyword>
<evidence type="ECO:0000313" key="3">
    <source>
        <dbReference type="Proteomes" id="UP000326994"/>
    </source>
</evidence>
<evidence type="ECO:0000256" key="1">
    <source>
        <dbReference type="SAM" id="Phobius"/>
    </source>
</evidence>
<comment type="caution">
    <text evidence="2">The sequence shown here is derived from an EMBL/GenBank/DDBJ whole genome shotgun (WGS) entry which is preliminary data.</text>
</comment>
<sequence>MRKTIYIITLILLIIGIPLFEFMAFNSMVSLKYETRKLTDCISIVSGIDLCNAIRTFHILAILCGLIIIGLLIYRKQILKQKSENEI</sequence>
<evidence type="ECO:0000313" key="2">
    <source>
        <dbReference type="EMBL" id="GEQ87401.1"/>
    </source>
</evidence>
<accession>A0A5J4G4C5</accession>
<reference evidence="2 3" key="1">
    <citation type="submission" date="2019-08" db="EMBL/GenBank/DDBJ databases">
        <title>Ulvibacter marinistellae sp. nov., isolated from a starfish, Patiria pectinifera.</title>
        <authorList>
            <person name="Kawano K."/>
            <person name="Ushijima N."/>
            <person name="Kihara M."/>
            <person name="Itoh H."/>
        </authorList>
    </citation>
    <scope>NUCLEOTIDE SEQUENCE [LARGE SCALE GENOMIC DNA]</scope>
    <source>
        <strain evidence="2 3">KK4</strain>
    </source>
</reference>
<keyword evidence="1" id="KW-1133">Transmembrane helix</keyword>
<dbReference type="EMBL" id="BKCF01000009">
    <property type="protein sequence ID" value="GEQ87401.1"/>
    <property type="molecule type" value="Genomic_DNA"/>
</dbReference>
<proteinExistence type="predicted"/>
<dbReference type="AlphaFoldDB" id="A0A5J4G4C5"/>